<evidence type="ECO:0000313" key="1">
    <source>
        <dbReference type="EMBL" id="MBR0657283.1"/>
    </source>
</evidence>
<sequence length="110" mass="11397">AALRLGFEDAARAGRAASEPAREGQGIMESALARVTGLVTVRRGDQVVWGDTVPAEIEASRRLLEAGDLAGATARLQRLPAPARSGLAAWLDQAEALLAARAALRDLVAG</sequence>
<reference evidence="1" key="2">
    <citation type="journal article" date="2021" name="Syst. Appl. Microbiol.">
        <title>Roseomonas hellenica sp. nov., isolated from roots of wild-growing Alkanna tinctoria.</title>
        <authorList>
            <person name="Rat A."/>
            <person name="Naranjo H.D."/>
            <person name="Lebbe L."/>
            <person name="Cnockaert M."/>
            <person name="Krigas N."/>
            <person name="Grigoriadou K."/>
            <person name="Maloupa E."/>
            <person name="Willems A."/>
        </authorList>
    </citation>
    <scope>NUCLEOTIDE SEQUENCE</scope>
    <source>
        <strain evidence="1">LMG 28251</strain>
    </source>
</reference>
<dbReference type="Proteomes" id="UP001196068">
    <property type="component" value="Unassembled WGS sequence"/>
</dbReference>
<feature type="non-terminal residue" evidence="1">
    <location>
        <position position="1"/>
    </location>
</feature>
<reference evidence="1" key="1">
    <citation type="submission" date="2020-01" db="EMBL/GenBank/DDBJ databases">
        <authorList>
            <person name="Rat A."/>
        </authorList>
    </citation>
    <scope>NUCLEOTIDE SEQUENCE</scope>
    <source>
        <strain evidence="1">LMG 28251</strain>
    </source>
</reference>
<organism evidence="1 2">
    <name type="scientific">Plastoroseomonas arctica</name>
    <dbReference type="NCBI Taxonomy" id="1509237"/>
    <lineage>
        <taxon>Bacteria</taxon>
        <taxon>Pseudomonadati</taxon>
        <taxon>Pseudomonadota</taxon>
        <taxon>Alphaproteobacteria</taxon>
        <taxon>Acetobacterales</taxon>
        <taxon>Acetobacteraceae</taxon>
        <taxon>Plastoroseomonas</taxon>
    </lineage>
</organism>
<gene>
    <name evidence="1" type="ORF">GXW79_19560</name>
</gene>
<name>A0AAF1KQA0_9PROT</name>
<proteinExistence type="predicted"/>
<keyword evidence="2" id="KW-1185">Reference proteome</keyword>
<dbReference type="EMBL" id="JAAEDH010000030">
    <property type="protein sequence ID" value="MBR0657283.1"/>
    <property type="molecule type" value="Genomic_DNA"/>
</dbReference>
<protein>
    <submittedName>
        <fullName evidence="1">Uroporphyrinogen-III synthase</fullName>
    </submittedName>
</protein>
<dbReference type="RefSeq" id="WP_408901564.1">
    <property type="nucleotide sequence ID" value="NZ_JAAEDH010000030.1"/>
</dbReference>
<accession>A0AAF1KQA0</accession>
<dbReference type="AlphaFoldDB" id="A0AAF1KQA0"/>
<comment type="caution">
    <text evidence="1">The sequence shown here is derived from an EMBL/GenBank/DDBJ whole genome shotgun (WGS) entry which is preliminary data.</text>
</comment>
<evidence type="ECO:0000313" key="2">
    <source>
        <dbReference type="Proteomes" id="UP001196068"/>
    </source>
</evidence>